<feature type="binding site" evidence="13">
    <location>
        <position position="140"/>
    </location>
    <ligand>
        <name>NADPH</name>
        <dbReference type="ChEBI" id="CHEBI:57783"/>
    </ligand>
</feature>
<dbReference type="InterPro" id="IPR011128">
    <property type="entry name" value="G3P_DH_NAD-dep_N"/>
</dbReference>
<dbReference type="NCBIfam" id="NF000942">
    <property type="entry name" value="PRK00094.1-4"/>
    <property type="match status" value="1"/>
</dbReference>
<evidence type="ECO:0000313" key="20">
    <source>
        <dbReference type="EMBL" id="MBB5032937.1"/>
    </source>
</evidence>
<comment type="caution">
    <text evidence="13">Lacks conserved residue(s) required for the propagation of feature annotation.</text>
</comment>
<dbReference type="PANTHER" id="PTHR11728">
    <property type="entry name" value="GLYCEROL-3-PHOSPHATE DEHYDROGENASE"/>
    <property type="match status" value="1"/>
</dbReference>
<comment type="subcellular location">
    <subcellularLocation>
        <location evidence="13">Cytoplasm</location>
    </subcellularLocation>
</comment>
<evidence type="ECO:0000256" key="2">
    <source>
        <dbReference type="ARBA" id="ARBA00022516"/>
    </source>
</evidence>
<evidence type="ECO:0000256" key="17">
    <source>
        <dbReference type="RuleBase" id="RU000437"/>
    </source>
</evidence>
<keyword evidence="21" id="KW-1185">Reference proteome</keyword>
<feature type="binding site" evidence="13">
    <location>
        <position position="136"/>
    </location>
    <ligand>
        <name>sn-glycerol 3-phosphate</name>
        <dbReference type="ChEBI" id="CHEBI:57597"/>
    </ligand>
</feature>
<evidence type="ECO:0000259" key="19">
    <source>
        <dbReference type="Pfam" id="PF07479"/>
    </source>
</evidence>
<dbReference type="GO" id="GO:0008654">
    <property type="term" value="P:phospholipid biosynthetic process"/>
    <property type="evidence" value="ECO:0007669"/>
    <property type="project" value="UniProtKB-KW"/>
</dbReference>
<dbReference type="SUPFAM" id="SSF48179">
    <property type="entry name" value="6-phosphogluconate dehydrogenase C-terminal domain-like"/>
    <property type="match status" value="1"/>
</dbReference>
<feature type="binding site" evidence="13">
    <location>
        <position position="50"/>
    </location>
    <ligand>
        <name>NADPH</name>
        <dbReference type="ChEBI" id="CHEBI:57783"/>
    </ligand>
</feature>
<sequence>MIQSATVIGAGSWGTALAALLSWRGLDVQFWGRDAELMAQLRDTRRSSRYLPDLELPKQVRVTSDLAALQPADMLVFVVPSKAMLGTAKLVAQCGAASRAKVLVSCSKGIELETGRRMTELIGSAIPGVPLAVLTGPNHAEEVARQMATAAVVACADAEMAKAVQACFTLPFFRSYTTDDIVGAEWAGAMKNPYAIAAGIAQGLKMGDNTLAALVTRALAEMVRLGVAEGGKVETFYGLSGVGDLMGTCYSEHSRNHRVGMMLGQGRPLDEIISSTRMVAEGVLNTASLHRAAQARGVRMPLLDEINAVLHQGKSPIEGMRALFSRDPRPEAD</sequence>
<dbReference type="GO" id="GO:0046168">
    <property type="term" value="P:glycerol-3-phosphate catabolic process"/>
    <property type="evidence" value="ECO:0007669"/>
    <property type="project" value="InterPro"/>
</dbReference>
<keyword evidence="8 13" id="KW-1208">Phospholipid metabolism</keyword>
<dbReference type="GO" id="GO:0005829">
    <property type="term" value="C:cytosol"/>
    <property type="evidence" value="ECO:0007669"/>
    <property type="project" value="TreeGrafter"/>
</dbReference>
<keyword evidence="6 13" id="KW-0443">Lipid metabolism</keyword>
<comment type="catalytic activity">
    <reaction evidence="9">
        <text>sn-glycerol 3-phosphate + NADP(+) = dihydroxyacetone phosphate + NADPH + H(+)</text>
        <dbReference type="Rhea" id="RHEA:11096"/>
        <dbReference type="ChEBI" id="CHEBI:15378"/>
        <dbReference type="ChEBI" id="CHEBI:57597"/>
        <dbReference type="ChEBI" id="CHEBI:57642"/>
        <dbReference type="ChEBI" id="CHEBI:57783"/>
        <dbReference type="ChEBI" id="CHEBI:58349"/>
        <dbReference type="EC" id="1.1.1.94"/>
    </reaction>
    <physiologicalReaction direction="right-to-left" evidence="9">
        <dbReference type="Rhea" id="RHEA:11098"/>
    </physiologicalReaction>
</comment>
<dbReference type="InterPro" id="IPR036291">
    <property type="entry name" value="NAD(P)-bd_dom_sf"/>
</dbReference>
<dbReference type="Gene3D" id="3.40.50.720">
    <property type="entry name" value="NAD(P)-binding Rossmann-like Domain"/>
    <property type="match status" value="1"/>
</dbReference>
<feature type="binding site" evidence="13">
    <location>
        <position position="108"/>
    </location>
    <ligand>
        <name>sn-glycerol 3-phosphate</name>
        <dbReference type="ChEBI" id="CHEBI:57597"/>
    </ligand>
</feature>
<dbReference type="Pfam" id="PF01210">
    <property type="entry name" value="NAD_Gly3P_dh_N"/>
    <property type="match status" value="1"/>
</dbReference>
<feature type="binding site" evidence="13">
    <location>
        <position position="13"/>
    </location>
    <ligand>
        <name>NADPH</name>
        <dbReference type="ChEBI" id="CHEBI:57783"/>
    </ligand>
</feature>
<dbReference type="NCBIfam" id="NF000940">
    <property type="entry name" value="PRK00094.1-2"/>
    <property type="match status" value="1"/>
</dbReference>
<evidence type="ECO:0000256" key="7">
    <source>
        <dbReference type="ARBA" id="ARBA00023209"/>
    </source>
</evidence>
<dbReference type="GO" id="GO:0005975">
    <property type="term" value="P:carbohydrate metabolic process"/>
    <property type="evidence" value="ECO:0007669"/>
    <property type="project" value="InterPro"/>
</dbReference>
<evidence type="ECO:0000256" key="8">
    <source>
        <dbReference type="ARBA" id="ARBA00023264"/>
    </source>
</evidence>
<keyword evidence="5 13" id="KW-0520">NAD</keyword>
<dbReference type="GO" id="GO:0006650">
    <property type="term" value="P:glycerophospholipid metabolic process"/>
    <property type="evidence" value="ECO:0007669"/>
    <property type="project" value="UniProtKB-UniRule"/>
</dbReference>
<proteinExistence type="inferred from homology"/>
<dbReference type="HAMAP" id="MF_00394">
    <property type="entry name" value="NAD_Glyc3P_dehydrog"/>
    <property type="match status" value="1"/>
</dbReference>
<dbReference type="EC" id="1.1.1.94" evidence="10 13"/>
<dbReference type="InterPro" id="IPR006168">
    <property type="entry name" value="G3P_DH_NAD-dep"/>
</dbReference>
<dbReference type="UniPathway" id="UPA00940"/>
<protein>
    <recommendedName>
        <fullName evidence="11 13">Glycerol-3-phosphate dehydrogenase [NAD(P)+]</fullName>
        <ecNumber evidence="10 13">1.1.1.94</ecNumber>
    </recommendedName>
    <alternativeName>
        <fullName evidence="13">NAD(P)(+)-dependent glycerol-3-phosphate dehydrogenase</fullName>
    </alternativeName>
    <alternativeName>
        <fullName evidence="12 13">NAD(P)H-dependent dihydroxyacetone-phosphate reductase</fullName>
    </alternativeName>
</protein>
<dbReference type="RefSeq" id="WP_184339867.1">
    <property type="nucleotide sequence ID" value="NZ_JACHIG010000005.1"/>
</dbReference>
<feature type="domain" description="Glycerol-3-phosphate dehydrogenase NAD-dependent C-terminal" evidence="19">
    <location>
        <begin position="180"/>
        <end position="318"/>
    </location>
</feature>
<comment type="similarity">
    <text evidence="1 13 17">Belongs to the NAD-dependent glycerol-3-phosphate dehydrogenase family.</text>
</comment>
<dbReference type="PANTHER" id="PTHR11728:SF1">
    <property type="entry name" value="GLYCEROL-3-PHOSPHATE DEHYDROGENASE [NAD(+)] 2, CHLOROPLASTIC"/>
    <property type="match status" value="1"/>
</dbReference>
<evidence type="ECO:0000256" key="9">
    <source>
        <dbReference type="ARBA" id="ARBA00052716"/>
    </source>
</evidence>
<feature type="binding site" evidence="13">
    <location>
        <position position="12"/>
    </location>
    <ligand>
        <name>NADPH</name>
        <dbReference type="ChEBI" id="CHEBI:57783"/>
    </ligand>
</feature>
<dbReference type="InterPro" id="IPR008927">
    <property type="entry name" value="6-PGluconate_DH-like_C_sf"/>
</dbReference>
<gene>
    <name evidence="13" type="primary">gpsA</name>
    <name evidence="20" type="ORF">HNQ65_002520</name>
</gene>
<evidence type="ECO:0000256" key="3">
    <source>
        <dbReference type="ARBA" id="ARBA00022857"/>
    </source>
</evidence>
<evidence type="ECO:0000256" key="14">
    <source>
        <dbReference type="PIRSR" id="PIRSR000114-1"/>
    </source>
</evidence>
<feature type="binding site" evidence="15">
    <location>
        <begin position="255"/>
        <end position="256"/>
    </location>
    <ligand>
        <name>substrate</name>
    </ligand>
</feature>
<dbReference type="InterPro" id="IPR013328">
    <property type="entry name" value="6PGD_dom2"/>
</dbReference>
<evidence type="ECO:0000256" key="1">
    <source>
        <dbReference type="ARBA" id="ARBA00011009"/>
    </source>
</evidence>
<evidence type="ECO:0000256" key="12">
    <source>
        <dbReference type="ARBA" id="ARBA00080511"/>
    </source>
</evidence>
<evidence type="ECO:0000256" key="16">
    <source>
        <dbReference type="PIRSR" id="PIRSR000114-3"/>
    </source>
</evidence>
<evidence type="ECO:0000256" key="5">
    <source>
        <dbReference type="ARBA" id="ARBA00023027"/>
    </source>
</evidence>
<evidence type="ECO:0000313" key="21">
    <source>
        <dbReference type="Proteomes" id="UP000590740"/>
    </source>
</evidence>
<evidence type="ECO:0000256" key="11">
    <source>
        <dbReference type="ARBA" id="ARBA00069372"/>
    </source>
</evidence>
<name>A0A7W7YBH2_9BACT</name>
<comment type="catalytic activity">
    <reaction evidence="13">
        <text>sn-glycerol 3-phosphate + NAD(+) = dihydroxyacetone phosphate + NADH + H(+)</text>
        <dbReference type="Rhea" id="RHEA:11092"/>
        <dbReference type="ChEBI" id="CHEBI:15378"/>
        <dbReference type="ChEBI" id="CHEBI:57540"/>
        <dbReference type="ChEBI" id="CHEBI:57597"/>
        <dbReference type="ChEBI" id="CHEBI:57642"/>
        <dbReference type="ChEBI" id="CHEBI:57945"/>
        <dbReference type="EC" id="1.1.1.94"/>
    </reaction>
</comment>
<dbReference type="GO" id="GO:0046167">
    <property type="term" value="P:glycerol-3-phosphate biosynthetic process"/>
    <property type="evidence" value="ECO:0007669"/>
    <property type="project" value="UniProtKB-UniRule"/>
</dbReference>
<dbReference type="AlphaFoldDB" id="A0A7W7YBH2"/>
<feature type="binding site" evidence="13">
    <location>
        <position position="255"/>
    </location>
    <ligand>
        <name>NADPH</name>
        <dbReference type="ChEBI" id="CHEBI:57783"/>
    </ligand>
</feature>
<evidence type="ECO:0000256" key="6">
    <source>
        <dbReference type="ARBA" id="ARBA00023098"/>
    </source>
</evidence>
<comment type="caution">
    <text evidence="20">The sequence shown here is derived from an EMBL/GenBank/DDBJ whole genome shotgun (WGS) entry which is preliminary data.</text>
</comment>
<organism evidence="20 21">
    <name type="scientific">Prosthecobacter vanneervenii</name>
    <dbReference type="NCBI Taxonomy" id="48466"/>
    <lineage>
        <taxon>Bacteria</taxon>
        <taxon>Pseudomonadati</taxon>
        <taxon>Verrucomicrobiota</taxon>
        <taxon>Verrucomicrobiia</taxon>
        <taxon>Verrucomicrobiales</taxon>
        <taxon>Verrucomicrobiaceae</taxon>
        <taxon>Prosthecobacter</taxon>
    </lineage>
</organism>
<dbReference type="Proteomes" id="UP000590740">
    <property type="component" value="Unassembled WGS sequence"/>
</dbReference>
<dbReference type="FunFam" id="3.40.50.720:FF:000019">
    <property type="entry name" value="Glycerol-3-phosphate dehydrogenase [NAD(P)+]"/>
    <property type="match status" value="1"/>
</dbReference>
<dbReference type="GO" id="GO:0047952">
    <property type="term" value="F:glycerol-3-phosphate dehydrogenase [NAD(P)+] activity"/>
    <property type="evidence" value="ECO:0007669"/>
    <property type="project" value="UniProtKB-UniRule"/>
</dbReference>
<keyword evidence="7 13" id="KW-0594">Phospholipid biosynthesis</keyword>
<accession>A0A7W7YBH2</accession>
<feature type="binding site" evidence="13">
    <location>
        <position position="279"/>
    </location>
    <ligand>
        <name>NADPH</name>
        <dbReference type="ChEBI" id="CHEBI:57783"/>
    </ligand>
</feature>
<feature type="binding site" evidence="13">
    <location>
        <position position="244"/>
    </location>
    <ligand>
        <name>sn-glycerol 3-phosphate</name>
        <dbReference type="ChEBI" id="CHEBI:57597"/>
    </ligand>
</feature>
<keyword evidence="2 13" id="KW-0444">Lipid biosynthesis</keyword>
<dbReference type="SUPFAM" id="SSF51735">
    <property type="entry name" value="NAD(P)-binding Rossmann-fold domains"/>
    <property type="match status" value="1"/>
</dbReference>
<feature type="active site" description="Proton acceptor" evidence="13 14">
    <location>
        <position position="191"/>
    </location>
</feature>
<dbReference type="Pfam" id="PF07479">
    <property type="entry name" value="NAD_Gly3P_dh_C"/>
    <property type="match status" value="1"/>
</dbReference>
<reference evidence="20 21" key="1">
    <citation type="submission" date="2020-08" db="EMBL/GenBank/DDBJ databases">
        <title>Genomic Encyclopedia of Type Strains, Phase IV (KMG-IV): sequencing the most valuable type-strain genomes for metagenomic binning, comparative biology and taxonomic classification.</title>
        <authorList>
            <person name="Goeker M."/>
        </authorList>
    </citation>
    <scope>NUCLEOTIDE SEQUENCE [LARGE SCALE GENOMIC DNA]</scope>
    <source>
        <strain evidence="20 21">DSM 12252</strain>
    </source>
</reference>
<evidence type="ECO:0000256" key="13">
    <source>
        <dbReference type="HAMAP-Rule" id="MF_00394"/>
    </source>
</evidence>
<dbReference type="EMBL" id="JACHIG010000005">
    <property type="protein sequence ID" value="MBB5032937.1"/>
    <property type="molecule type" value="Genomic_DNA"/>
</dbReference>
<evidence type="ECO:0000259" key="18">
    <source>
        <dbReference type="Pfam" id="PF01210"/>
    </source>
</evidence>
<feature type="binding site" evidence="13">
    <location>
        <position position="33"/>
    </location>
    <ligand>
        <name>NADPH</name>
        <dbReference type="ChEBI" id="CHEBI:57783"/>
    </ligand>
</feature>
<feature type="binding site" evidence="13">
    <location>
        <position position="281"/>
    </location>
    <ligand>
        <name>NADPH</name>
        <dbReference type="ChEBI" id="CHEBI:57783"/>
    </ligand>
</feature>
<feature type="domain" description="Glycerol-3-phosphate dehydrogenase NAD-dependent N-terminal" evidence="18">
    <location>
        <begin position="6"/>
        <end position="160"/>
    </location>
</feature>
<dbReference type="Gene3D" id="1.10.1040.10">
    <property type="entry name" value="N-(1-d-carboxylethyl)-l-norvaline Dehydrogenase, domain 2"/>
    <property type="match status" value="1"/>
</dbReference>
<feature type="binding site" evidence="13">
    <location>
        <position position="256"/>
    </location>
    <ligand>
        <name>sn-glycerol 3-phosphate</name>
        <dbReference type="ChEBI" id="CHEBI:57597"/>
    </ligand>
</feature>
<comment type="function">
    <text evidence="13">Catalyzes the reduction of the glycolytic intermediate dihydroxyacetone phosphate (DHAP) to sn-glycerol 3-phosphate (G3P), the key precursor for phospholipid synthesis.</text>
</comment>
<dbReference type="PIRSF" id="PIRSF000114">
    <property type="entry name" value="Glycerol-3-P_dh"/>
    <property type="match status" value="1"/>
</dbReference>
<evidence type="ECO:0000256" key="10">
    <source>
        <dbReference type="ARBA" id="ARBA00066687"/>
    </source>
</evidence>
<feature type="binding site" evidence="15">
    <location>
        <position position="108"/>
    </location>
    <ligand>
        <name>substrate</name>
    </ligand>
</feature>
<keyword evidence="4 13" id="KW-0560">Oxidoreductase</keyword>
<evidence type="ECO:0000256" key="15">
    <source>
        <dbReference type="PIRSR" id="PIRSR000114-2"/>
    </source>
</evidence>
<feature type="binding site" evidence="16">
    <location>
        <position position="140"/>
    </location>
    <ligand>
        <name>NAD(+)</name>
        <dbReference type="ChEBI" id="CHEBI:57540"/>
    </ligand>
</feature>
<dbReference type="FunFam" id="1.10.1040.10:FF:000001">
    <property type="entry name" value="Glycerol-3-phosphate dehydrogenase [NAD(P)+]"/>
    <property type="match status" value="1"/>
</dbReference>
<feature type="binding site" evidence="13">
    <location>
        <position position="191"/>
    </location>
    <ligand>
        <name>sn-glycerol 3-phosphate</name>
        <dbReference type="ChEBI" id="CHEBI:57597"/>
    </ligand>
</feature>
<feature type="binding site" evidence="13">
    <location>
        <position position="108"/>
    </location>
    <ligand>
        <name>NADPH</name>
        <dbReference type="ChEBI" id="CHEBI:57783"/>
    </ligand>
</feature>
<dbReference type="GO" id="GO:0051287">
    <property type="term" value="F:NAD binding"/>
    <property type="evidence" value="ECO:0007669"/>
    <property type="project" value="InterPro"/>
</dbReference>
<dbReference type="PRINTS" id="PR00077">
    <property type="entry name" value="GPDHDRGNASE"/>
</dbReference>
<feature type="binding site" evidence="16">
    <location>
        <position position="255"/>
    </location>
    <ligand>
        <name>NAD(+)</name>
        <dbReference type="ChEBI" id="CHEBI:57540"/>
    </ligand>
</feature>
<keyword evidence="3 13" id="KW-0521">NADP</keyword>
<keyword evidence="13" id="KW-0963">Cytoplasm</keyword>
<keyword evidence="13" id="KW-0547">Nucleotide-binding</keyword>
<feature type="binding site" evidence="16">
    <location>
        <begin position="9"/>
        <end position="14"/>
    </location>
    <ligand>
        <name>NAD(+)</name>
        <dbReference type="ChEBI" id="CHEBI:57540"/>
    </ligand>
</feature>
<feature type="binding site" evidence="13">
    <location>
        <position position="255"/>
    </location>
    <ligand>
        <name>sn-glycerol 3-phosphate</name>
        <dbReference type="ChEBI" id="CHEBI:57597"/>
    </ligand>
</feature>
<dbReference type="InterPro" id="IPR006109">
    <property type="entry name" value="G3P_DH_NAD-dep_C"/>
</dbReference>
<evidence type="ECO:0000256" key="4">
    <source>
        <dbReference type="ARBA" id="ARBA00023002"/>
    </source>
</evidence>
<comment type="pathway">
    <text evidence="13">Membrane lipid metabolism; glycerophospholipid metabolism.</text>
</comment>
<feature type="binding site" evidence="13">
    <location>
        <position position="254"/>
    </location>
    <ligand>
        <name>sn-glycerol 3-phosphate</name>
        <dbReference type="ChEBI" id="CHEBI:57597"/>
    </ligand>
</feature>